<keyword evidence="3 6" id="KW-0812">Transmembrane</keyword>
<keyword evidence="9" id="KW-1185">Reference proteome</keyword>
<dbReference type="GO" id="GO:0022857">
    <property type="term" value="F:transmembrane transporter activity"/>
    <property type="evidence" value="ECO:0007669"/>
    <property type="project" value="InterPro"/>
</dbReference>
<dbReference type="Proteomes" id="UP000241394">
    <property type="component" value="Chromosome LG4"/>
</dbReference>
<evidence type="ECO:0000256" key="2">
    <source>
        <dbReference type="ARBA" id="ARBA00007635"/>
    </source>
</evidence>
<feature type="domain" description="EamA" evidence="7">
    <location>
        <begin position="184"/>
        <end position="322"/>
    </location>
</feature>
<dbReference type="OrthoDB" id="1728340at2759"/>
<dbReference type="AlphaFoldDB" id="A0A2R6RNW3"/>
<organism evidence="8 9">
    <name type="scientific">Actinidia chinensis var. chinensis</name>
    <name type="common">Chinese soft-hair kiwi</name>
    <dbReference type="NCBI Taxonomy" id="1590841"/>
    <lineage>
        <taxon>Eukaryota</taxon>
        <taxon>Viridiplantae</taxon>
        <taxon>Streptophyta</taxon>
        <taxon>Embryophyta</taxon>
        <taxon>Tracheophyta</taxon>
        <taxon>Spermatophyta</taxon>
        <taxon>Magnoliopsida</taxon>
        <taxon>eudicotyledons</taxon>
        <taxon>Gunneridae</taxon>
        <taxon>Pentapetalae</taxon>
        <taxon>asterids</taxon>
        <taxon>Ericales</taxon>
        <taxon>Actinidiaceae</taxon>
        <taxon>Actinidia</taxon>
    </lineage>
</organism>
<feature type="domain" description="EamA" evidence="7">
    <location>
        <begin position="18"/>
        <end position="154"/>
    </location>
</feature>
<evidence type="ECO:0000256" key="6">
    <source>
        <dbReference type="RuleBase" id="RU363077"/>
    </source>
</evidence>
<feature type="transmembrane region" description="Helical" evidence="6">
    <location>
        <begin position="139"/>
        <end position="159"/>
    </location>
</feature>
<feature type="transmembrane region" description="Helical" evidence="6">
    <location>
        <begin position="18"/>
        <end position="39"/>
    </location>
</feature>
<feature type="transmembrane region" description="Helical" evidence="6">
    <location>
        <begin position="278"/>
        <end position="297"/>
    </location>
</feature>
<accession>A0A2R6RNW3</accession>
<dbReference type="EMBL" id="NKQK01000004">
    <property type="protein sequence ID" value="PSS31714.1"/>
    <property type="molecule type" value="Genomic_DNA"/>
</dbReference>
<comment type="subcellular location">
    <subcellularLocation>
        <location evidence="1 6">Membrane</location>
        <topology evidence="1 6">Multi-pass membrane protein</topology>
    </subcellularLocation>
</comment>
<feature type="transmembrane region" description="Helical" evidence="6">
    <location>
        <begin position="103"/>
        <end position="127"/>
    </location>
</feature>
<comment type="caution">
    <text evidence="8">The sequence shown here is derived from an EMBL/GenBank/DDBJ whole genome shotgun (WGS) entry which is preliminary data.</text>
</comment>
<proteinExistence type="inferred from homology"/>
<dbReference type="InParanoid" id="A0A2R6RNW3"/>
<feature type="transmembrane region" description="Helical" evidence="6">
    <location>
        <begin position="213"/>
        <end position="234"/>
    </location>
</feature>
<dbReference type="STRING" id="1590841.A0A2R6RNW3"/>
<dbReference type="InterPro" id="IPR037185">
    <property type="entry name" value="EmrE-like"/>
</dbReference>
<evidence type="ECO:0000313" key="8">
    <source>
        <dbReference type="EMBL" id="PSS31714.1"/>
    </source>
</evidence>
<dbReference type="InterPro" id="IPR030184">
    <property type="entry name" value="WAT1-related"/>
</dbReference>
<evidence type="ECO:0000259" key="7">
    <source>
        <dbReference type="Pfam" id="PF00892"/>
    </source>
</evidence>
<feature type="transmembrane region" description="Helical" evidence="6">
    <location>
        <begin position="182"/>
        <end position="201"/>
    </location>
</feature>
<feature type="transmembrane region" description="Helical" evidence="6">
    <location>
        <begin position="79"/>
        <end position="97"/>
    </location>
</feature>
<protein>
    <recommendedName>
        <fullName evidence="6">WAT1-related protein</fullName>
    </recommendedName>
</protein>
<dbReference type="InterPro" id="IPR000620">
    <property type="entry name" value="EamA_dom"/>
</dbReference>
<dbReference type="SUPFAM" id="SSF103481">
    <property type="entry name" value="Multidrug resistance efflux transporter EmrE"/>
    <property type="match status" value="2"/>
</dbReference>
<reference evidence="8 9" key="1">
    <citation type="submission" date="2017-07" db="EMBL/GenBank/DDBJ databases">
        <title>An improved, manually edited Actinidia chinensis var. chinensis (kiwifruit) genome highlights the challenges associated with draft genomes and gene prediction in plants.</title>
        <authorList>
            <person name="Pilkington S."/>
            <person name="Crowhurst R."/>
            <person name="Hilario E."/>
            <person name="Nardozza S."/>
            <person name="Fraser L."/>
            <person name="Peng Y."/>
            <person name="Gunaseelan K."/>
            <person name="Simpson R."/>
            <person name="Tahir J."/>
            <person name="Deroles S."/>
            <person name="Templeton K."/>
            <person name="Luo Z."/>
            <person name="Davy M."/>
            <person name="Cheng C."/>
            <person name="Mcneilage M."/>
            <person name="Scaglione D."/>
            <person name="Liu Y."/>
            <person name="Zhang Q."/>
            <person name="Datson P."/>
            <person name="De Silva N."/>
            <person name="Gardiner S."/>
            <person name="Bassett H."/>
            <person name="Chagne D."/>
            <person name="Mccallum J."/>
            <person name="Dzierzon H."/>
            <person name="Deng C."/>
            <person name="Wang Y.-Y."/>
            <person name="Barron N."/>
            <person name="Manako K."/>
            <person name="Bowen J."/>
            <person name="Foster T."/>
            <person name="Erridge Z."/>
            <person name="Tiffin H."/>
            <person name="Waite C."/>
            <person name="Davies K."/>
            <person name="Grierson E."/>
            <person name="Laing W."/>
            <person name="Kirk R."/>
            <person name="Chen X."/>
            <person name="Wood M."/>
            <person name="Montefiori M."/>
            <person name="Brummell D."/>
            <person name="Schwinn K."/>
            <person name="Catanach A."/>
            <person name="Fullerton C."/>
            <person name="Li D."/>
            <person name="Meiyalaghan S."/>
            <person name="Nieuwenhuizen N."/>
            <person name="Read N."/>
            <person name="Prakash R."/>
            <person name="Hunter D."/>
            <person name="Zhang H."/>
            <person name="Mckenzie M."/>
            <person name="Knabel M."/>
            <person name="Harris A."/>
            <person name="Allan A."/>
            <person name="Chen A."/>
            <person name="Janssen B."/>
            <person name="Plunkett B."/>
            <person name="Dwamena C."/>
            <person name="Voogd C."/>
            <person name="Leif D."/>
            <person name="Lafferty D."/>
            <person name="Souleyre E."/>
            <person name="Varkonyi-Gasic E."/>
            <person name="Gambi F."/>
            <person name="Hanley J."/>
            <person name="Yao J.-L."/>
            <person name="Cheung J."/>
            <person name="David K."/>
            <person name="Warren B."/>
            <person name="Marsh K."/>
            <person name="Snowden K."/>
            <person name="Lin-Wang K."/>
            <person name="Brian L."/>
            <person name="Martinez-Sanchez M."/>
            <person name="Wang M."/>
            <person name="Ileperuma N."/>
            <person name="Macnee N."/>
            <person name="Campin R."/>
            <person name="Mcatee P."/>
            <person name="Drummond R."/>
            <person name="Espley R."/>
            <person name="Ireland H."/>
            <person name="Wu R."/>
            <person name="Atkinson R."/>
            <person name="Karunairetnam S."/>
            <person name="Bulley S."/>
            <person name="Chunkath S."/>
            <person name="Hanley Z."/>
            <person name="Storey R."/>
            <person name="Thrimawithana A."/>
            <person name="Thomson S."/>
            <person name="David C."/>
            <person name="Testolin R."/>
        </authorList>
    </citation>
    <scope>NUCLEOTIDE SEQUENCE [LARGE SCALE GENOMIC DNA]</scope>
    <source>
        <strain evidence="9">cv. Red5</strain>
        <tissue evidence="8">Young leaf</tissue>
    </source>
</reference>
<gene>
    <name evidence="8" type="ORF">CEY00_Acc04983</name>
</gene>
<feature type="transmembrane region" description="Helical" evidence="6">
    <location>
        <begin position="303"/>
        <end position="322"/>
    </location>
</feature>
<evidence type="ECO:0000256" key="5">
    <source>
        <dbReference type="ARBA" id="ARBA00023136"/>
    </source>
</evidence>
<evidence type="ECO:0000256" key="4">
    <source>
        <dbReference type="ARBA" id="ARBA00022989"/>
    </source>
</evidence>
<feature type="transmembrane region" description="Helical" evidence="6">
    <location>
        <begin position="45"/>
        <end position="67"/>
    </location>
</feature>
<keyword evidence="5 6" id="KW-0472">Membrane</keyword>
<evidence type="ECO:0000313" key="9">
    <source>
        <dbReference type="Proteomes" id="UP000241394"/>
    </source>
</evidence>
<comment type="similarity">
    <text evidence="2 6">Belongs to the drug/metabolite transporter (DMT) superfamily. Plant drug/metabolite exporter (P-DME) (TC 2.A.7.4) family.</text>
</comment>
<dbReference type="GO" id="GO:0016020">
    <property type="term" value="C:membrane"/>
    <property type="evidence" value="ECO:0007669"/>
    <property type="project" value="UniProtKB-SubCell"/>
</dbReference>
<name>A0A2R6RNW3_ACTCC</name>
<evidence type="ECO:0000256" key="1">
    <source>
        <dbReference type="ARBA" id="ARBA00004141"/>
    </source>
</evidence>
<feature type="transmembrane region" description="Helical" evidence="6">
    <location>
        <begin position="246"/>
        <end position="266"/>
    </location>
</feature>
<dbReference type="Pfam" id="PF00892">
    <property type="entry name" value="EamA"/>
    <property type="match status" value="2"/>
</dbReference>
<reference evidence="9" key="2">
    <citation type="journal article" date="2018" name="BMC Genomics">
        <title>A manually annotated Actinidia chinensis var. chinensis (kiwifruit) genome highlights the challenges associated with draft genomes and gene prediction in plants.</title>
        <authorList>
            <person name="Pilkington S.M."/>
            <person name="Crowhurst R."/>
            <person name="Hilario E."/>
            <person name="Nardozza S."/>
            <person name="Fraser L."/>
            <person name="Peng Y."/>
            <person name="Gunaseelan K."/>
            <person name="Simpson R."/>
            <person name="Tahir J."/>
            <person name="Deroles S.C."/>
            <person name="Templeton K."/>
            <person name="Luo Z."/>
            <person name="Davy M."/>
            <person name="Cheng C."/>
            <person name="McNeilage M."/>
            <person name="Scaglione D."/>
            <person name="Liu Y."/>
            <person name="Zhang Q."/>
            <person name="Datson P."/>
            <person name="De Silva N."/>
            <person name="Gardiner S.E."/>
            <person name="Bassett H."/>
            <person name="Chagne D."/>
            <person name="McCallum J."/>
            <person name="Dzierzon H."/>
            <person name="Deng C."/>
            <person name="Wang Y.Y."/>
            <person name="Barron L."/>
            <person name="Manako K."/>
            <person name="Bowen J."/>
            <person name="Foster T.M."/>
            <person name="Erridge Z.A."/>
            <person name="Tiffin H."/>
            <person name="Waite C.N."/>
            <person name="Davies K.M."/>
            <person name="Grierson E.P."/>
            <person name="Laing W.A."/>
            <person name="Kirk R."/>
            <person name="Chen X."/>
            <person name="Wood M."/>
            <person name="Montefiori M."/>
            <person name="Brummell D.A."/>
            <person name="Schwinn K.E."/>
            <person name="Catanach A."/>
            <person name="Fullerton C."/>
            <person name="Li D."/>
            <person name="Meiyalaghan S."/>
            <person name="Nieuwenhuizen N."/>
            <person name="Read N."/>
            <person name="Prakash R."/>
            <person name="Hunter D."/>
            <person name="Zhang H."/>
            <person name="McKenzie M."/>
            <person name="Knabel M."/>
            <person name="Harris A."/>
            <person name="Allan A.C."/>
            <person name="Gleave A."/>
            <person name="Chen A."/>
            <person name="Janssen B.J."/>
            <person name="Plunkett B."/>
            <person name="Ampomah-Dwamena C."/>
            <person name="Voogd C."/>
            <person name="Leif D."/>
            <person name="Lafferty D."/>
            <person name="Souleyre E.J.F."/>
            <person name="Varkonyi-Gasic E."/>
            <person name="Gambi F."/>
            <person name="Hanley J."/>
            <person name="Yao J.L."/>
            <person name="Cheung J."/>
            <person name="David K.M."/>
            <person name="Warren B."/>
            <person name="Marsh K."/>
            <person name="Snowden K.C."/>
            <person name="Lin-Wang K."/>
            <person name="Brian L."/>
            <person name="Martinez-Sanchez M."/>
            <person name="Wang M."/>
            <person name="Ileperuma N."/>
            <person name="Macnee N."/>
            <person name="Campin R."/>
            <person name="McAtee P."/>
            <person name="Drummond R.S.M."/>
            <person name="Espley R.V."/>
            <person name="Ireland H.S."/>
            <person name="Wu R."/>
            <person name="Atkinson R.G."/>
            <person name="Karunairetnam S."/>
            <person name="Bulley S."/>
            <person name="Chunkath S."/>
            <person name="Hanley Z."/>
            <person name="Storey R."/>
            <person name="Thrimawithana A.H."/>
            <person name="Thomson S."/>
            <person name="David C."/>
            <person name="Testolin R."/>
            <person name="Huang H."/>
            <person name="Hellens R.P."/>
            <person name="Schaffer R.J."/>
        </authorList>
    </citation>
    <scope>NUCLEOTIDE SEQUENCE [LARGE SCALE GENOMIC DNA]</scope>
    <source>
        <strain evidence="9">cv. Red5</strain>
    </source>
</reference>
<sequence>MKSSLGCVKGLVETNKPYVCMLLTQLIYAGMALMSKAALTKGMNPYVFVVYRQALATLVMAPFAIFLESKTAPPLTYKILFKIFMVSAVFTVSLDTYNLSLNYVTATLLVASSNTVPAMTFIFAVMFRTERLAIRKRYGQAKVLGSAVALLGALVYMYLKGPPIFSANSHHQISHSSSNTHFIKGSLIMLVCNMSFALFYVVQEPVVKEYPALLSLTTLQCLFTCIQSAIWAIAMERKLSPWKFGWGLNLISVAYCGVIVTGVTYWLRVWAIDKRGPVFVAAFTPMALLFTAIFSAIVWQETFYWGSACGAVLMVGGLYAVLWGKHKEVKLEEIDEETEQKQENTKVETA</sequence>
<dbReference type="OMA" id="WAIAMER"/>
<dbReference type="Gramene" id="PSS31714">
    <property type="protein sequence ID" value="PSS31714"/>
    <property type="gene ID" value="CEY00_Acc04983"/>
</dbReference>
<dbReference type="PANTHER" id="PTHR31218">
    <property type="entry name" value="WAT1-RELATED PROTEIN"/>
    <property type="match status" value="1"/>
</dbReference>
<keyword evidence="4 6" id="KW-1133">Transmembrane helix</keyword>
<evidence type="ECO:0000256" key="3">
    <source>
        <dbReference type="ARBA" id="ARBA00022692"/>
    </source>
</evidence>